<comment type="caution">
    <text evidence="2">The sequence shown here is derived from an EMBL/GenBank/DDBJ whole genome shotgun (WGS) entry which is preliminary data.</text>
</comment>
<sequence length="65" mass="6807">MTVLRTGGSLILLLSSQLQASDPALCAKRHLVCSPSASGSRWFRSALHPTVSIGCPVFGVSHSTI</sequence>
<reference evidence="2" key="1">
    <citation type="submission" date="2020-06" db="EMBL/GenBank/DDBJ databases">
        <title>WGS assembly of Ceratodon purpureus strain R40.</title>
        <authorList>
            <person name="Carey S.B."/>
            <person name="Jenkins J."/>
            <person name="Shu S."/>
            <person name="Lovell J.T."/>
            <person name="Sreedasyam A."/>
            <person name="Maumus F."/>
            <person name="Tiley G.P."/>
            <person name="Fernandez-Pozo N."/>
            <person name="Barry K."/>
            <person name="Chen C."/>
            <person name="Wang M."/>
            <person name="Lipzen A."/>
            <person name="Daum C."/>
            <person name="Saski C.A."/>
            <person name="Payton A.C."/>
            <person name="Mcbreen J.C."/>
            <person name="Conrad R.E."/>
            <person name="Kollar L.M."/>
            <person name="Olsson S."/>
            <person name="Huttunen S."/>
            <person name="Landis J.B."/>
            <person name="Wickett N.J."/>
            <person name="Johnson M.G."/>
            <person name="Rensing S.A."/>
            <person name="Grimwood J."/>
            <person name="Schmutz J."/>
            <person name="Mcdaniel S.F."/>
        </authorList>
    </citation>
    <scope>NUCLEOTIDE SEQUENCE</scope>
    <source>
        <strain evidence="2">R40</strain>
    </source>
</reference>
<dbReference type="Proteomes" id="UP000822688">
    <property type="component" value="Chromosome 4"/>
</dbReference>
<proteinExistence type="predicted"/>
<feature type="chain" id="PRO_5035812064" description="Secreted protein" evidence="1">
    <location>
        <begin position="21"/>
        <end position="65"/>
    </location>
</feature>
<name>A0A8T0ID34_CERPU</name>
<evidence type="ECO:0008006" key="4">
    <source>
        <dbReference type="Google" id="ProtNLM"/>
    </source>
</evidence>
<evidence type="ECO:0000313" key="2">
    <source>
        <dbReference type="EMBL" id="KAG0580751.1"/>
    </source>
</evidence>
<evidence type="ECO:0000313" key="3">
    <source>
        <dbReference type="Proteomes" id="UP000822688"/>
    </source>
</evidence>
<evidence type="ECO:0000256" key="1">
    <source>
        <dbReference type="SAM" id="SignalP"/>
    </source>
</evidence>
<protein>
    <recommendedName>
        <fullName evidence="4">Secreted protein</fullName>
    </recommendedName>
</protein>
<accession>A0A8T0ID34</accession>
<keyword evidence="1" id="KW-0732">Signal</keyword>
<dbReference type="AlphaFoldDB" id="A0A8T0ID34"/>
<feature type="signal peptide" evidence="1">
    <location>
        <begin position="1"/>
        <end position="20"/>
    </location>
</feature>
<dbReference type="EMBL" id="CM026424">
    <property type="protein sequence ID" value="KAG0580751.1"/>
    <property type="molecule type" value="Genomic_DNA"/>
</dbReference>
<organism evidence="2 3">
    <name type="scientific">Ceratodon purpureus</name>
    <name type="common">Fire moss</name>
    <name type="synonym">Dicranum purpureum</name>
    <dbReference type="NCBI Taxonomy" id="3225"/>
    <lineage>
        <taxon>Eukaryota</taxon>
        <taxon>Viridiplantae</taxon>
        <taxon>Streptophyta</taxon>
        <taxon>Embryophyta</taxon>
        <taxon>Bryophyta</taxon>
        <taxon>Bryophytina</taxon>
        <taxon>Bryopsida</taxon>
        <taxon>Dicranidae</taxon>
        <taxon>Pseudoditrichales</taxon>
        <taxon>Ditrichaceae</taxon>
        <taxon>Ceratodon</taxon>
    </lineage>
</organism>
<keyword evidence="3" id="KW-1185">Reference proteome</keyword>
<gene>
    <name evidence="2" type="ORF">KC19_4G196500</name>
</gene>